<proteinExistence type="predicted"/>
<reference evidence="2 3" key="1">
    <citation type="submission" date="2018-05" db="EMBL/GenBank/DDBJ databases">
        <authorList>
            <person name="Goeker M."/>
            <person name="Huntemann M."/>
            <person name="Clum A."/>
            <person name="Pillay M."/>
            <person name="Palaniappan K."/>
            <person name="Varghese N."/>
            <person name="Mikhailova N."/>
            <person name="Stamatis D."/>
            <person name="Reddy T."/>
            <person name="Daum C."/>
            <person name="Shapiro N."/>
            <person name="Ivanova N."/>
            <person name="Kyrpides N."/>
            <person name="Woyke T."/>
        </authorList>
    </citation>
    <scope>NUCLEOTIDE SEQUENCE [LARGE SCALE GENOMIC DNA]</scope>
    <source>
        <strain evidence="2 3">DSM 26524</strain>
    </source>
</reference>
<dbReference type="SUPFAM" id="SSF52821">
    <property type="entry name" value="Rhodanese/Cell cycle control phosphatase"/>
    <property type="match status" value="1"/>
</dbReference>
<dbReference type="AlphaFoldDB" id="A0AB73T865"/>
<dbReference type="PROSITE" id="PS50206">
    <property type="entry name" value="RHODANESE_3"/>
    <property type="match status" value="1"/>
</dbReference>
<dbReference type="CDD" id="cd00158">
    <property type="entry name" value="RHOD"/>
    <property type="match status" value="1"/>
</dbReference>
<dbReference type="SMART" id="SM00450">
    <property type="entry name" value="RHOD"/>
    <property type="match status" value="1"/>
</dbReference>
<feature type="domain" description="Rhodanese" evidence="1">
    <location>
        <begin position="16"/>
        <end position="100"/>
    </location>
</feature>
<dbReference type="PANTHER" id="PTHR43031">
    <property type="entry name" value="FAD-DEPENDENT OXIDOREDUCTASE"/>
    <property type="match status" value="1"/>
</dbReference>
<dbReference type="InterPro" id="IPR036873">
    <property type="entry name" value="Rhodanese-like_dom_sf"/>
</dbReference>
<accession>A0AB73T865</accession>
<evidence type="ECO:0000259" key="1">
    <source>
        <dbReference type="PROSITE" id="PS50206"/>
    </source>
</evidence>
<sequence>MEFEMIAARDLDRYAKDKNAFIIDLRTPDEYVQEHIRGAVNIPYERLQNCHSLPLDMYLVLYCERGSISMAAARELAEKGYDVKTVIGGIHAYRGRMLESY</sequence>
<evidence type="ECO:0000313" key="3">
    <source>
        <dbReference type="Proteomes" id="UP000245412"/>
    </source>
</evidence>
<dbReference type="Pfam" id="PF00581">
    <property type="entry name" value="Rhodanese"/>
    <property type="match status" value="1"/>
</dbReference>
<keyword evidence="3" id="KW-1185">Reference proteome</keyword>
<dbReference type="Gene3D" id="3.40.250.10">
    <property type="entry name" value="Rhodanese-like domain"/>
    <property type="match status" value="1"/>
</dbReference>
<dbReference type="RefSeq" id="WP_109624844.1">
    <property type="nucleotide sequence ID" value="NZ_CABJAT010000002.1"/>
</dbReference>
<comment type="caution">
    <text evidence="2">The sequence shown here is derived from an EMBL/GenBank/DDBJ whole genome shotgun (WGS) entry which is preliminary data.</text>
</comment>
<dbReference type="EMBL" id="QGGY01000002">
    <property type="protein sequence ID" value="PWJ77886.1"/>
    <property type="molecule type" value="Genomic_DNA"/>
</dbReference>
<dbReference type="Proteomes" id="UP000245412">
    <property type="component" value="Unassembled WGS sequence"/>
</dbReference>
<protein>
    <submittedName>
        <fullName evidence="2">Rhodanese-related sulfurtransferase</fullName>
    </submittedName>
</protein>
<evidence type="ECO:0000313" key="2">
    <source>
        <dbReference type="EMBL" id="PWJ77886.1"/>
    </source>
</evidence>
<gene>
    <name evidence="2" type="ORF">C7383_10219</name>
</gene>
<name>A0AB73T865_9FIRM</name>
<organism evidence="2 3">
    <name type="scientific">Murimonas intestini</name>
    <dbReference type="NCBI Taxonomy" id="1337051"/>
    <lineage>
        <taxon>Bacteria</taxon>
        <taxon>Bacillati</taxon>
        <taxon>Bacillota</taxon>
        <taxon>Clostridia</taxon>
        <taxon>Lachnospirales</taxon>
        <taxon>Lachnospiraceae</taxon>
        <taxon>Murimonas</taxon>
    </lineage>
</organism>
<dbReference type="InterPro" id="IPR050229">
    <property type="entry name" value="GlpE_sulfurtransferase"/>
</dbReference>
<dbReference type="PANTHER" id="PTHR43031:SF16">
    <property type="entry name" value="OXIDOREDUCTASE"/>
    <property type="match status" value="1"/>
</dbReference>
<dbReference type="InterPro" id="IPR001763">
    <property type="entry name" value="Rhodanese-like_dom"/>
</dbReference>